<keyword evidence="2" id="KW-0378">Hydrolase</keyword>
<accession>A0A2P1PWN9</accession>
<reference evidence="2 3" key="2">
    <citation type="submission" date="2018-03" db="EMBL/GenBank/DDBJ databases">
        <authorList>
            <person name="Keele B.F."/>
        </authorList>
    </citation>
    <scope>NUCLEOTIDE SEQUENCE [LARGE SCALE GENOMIC DNA]</scope>
    <source>
        <strain evidence="2 3">D13</strain>
    </source>
</reference>
<dbReference type="AlphaFoldDB" id="A0A2P1PWN9"/>
<dbReference type="Proteomes" id="UP000241074">
    <property type="component" value="Chromosome"/>
</dbReference>
<gene>
    <name evidence="2" type="ORF">C7S18_19785</name>
</gene>
<dbReference type="EMBL" id="CP027860">
    <property type="protein sequence ID" value="AVP99268.1"/>
    <property type="molecule type" value="Genomic_DNA"/>
</dbReference>
<evidence type="ECO:0000313" key="2">
    <source>
        <dbReference type="EMBL" id="AVP99268.1"/>
    </source>
</evidence>
<reference evidence="2 3" key="1">
    <citation type="submission" date="2018-03" db="EMBL/GenBank/DDBJ databases">
        <title>Ahniella affigens gen. nov., sp. nov., a gammaproteobacterium isolated from sandy soil near a stream.</title>
        <authorList>
            <person name="Ko Y."/>
            <person name="Kim J.-H."/>
        </authorList>
    </citation>
    <scope>NUCLEOTIDE SEQUENCE [LARGE SCALE GENOMIC DNA]</scope>
    <source>
        <strain evidence="2 3">D13</strain>
    </source>
</reference>
<dbReference type="PANTHER" id="PTHR43689">
    <property type="entry name" value="HYDROLASE"/>
    <property type="match status" value="1"/>
</dbReference>
<dbReference type="Pfam" id="PF00561">
    <property type="entry name" value="Abhydrolase_1"/>
    <property type="match status" value="1"/>
</dbReference>
<sequence>MNRRSLLKGGVALACTPLSACITTRSRPREPSGLALNLEQFHQARRVQATPMGEISYLDRGDGPVVLFLHGFPLNSFQWRGAIARLCGTHRCIAPDFLGLGYTRVAEGADLSPHGQLEMLDYLLAVLKIDQFHLIANDSGAAIAQLLLAQKPRHVRSLLLTNGDVETDSPPAALLPVIELAKQGTFANEWLAPWLADKTLARSANGIGGMCYSLPDQPSDDAINCYFTPVCADAKKRAAIHQYAIGLEVNVLAGITPRLQQNKVPVSIVWGMADTIFAKTSPDYLAATVGAVKRVRRLEGAKLFWPEEYPDIIAEEARWLWQQ</sequence>
<dbReference type="Gene3D" id="3.40.50.1820">
    <property type="entry name" value="alpha/beta hydrolase"/>
    <property type="match status" value="1"/>
</dbReference>
<keyword evidence="3" id="KW-1185">Reference proteome</keyword>
<dbReference type="RefSeq" id="WP_106893188.1">
    <property type="nucleotide sequence ID" value="NZ_CP027860.1"/>
</dbReference>
<dbReference type="KEGG" id="xba:C7S18_19785"/>
<dbReference type="InterPro" id="IPR000073">
    <property type="entry name" value="AB_hydrolase_1"/>
</dbReference>
<dbReference type="PANTHER" id="PTHR43689:SF8">
    <property type="entry name" value="ALPHA_BETA-HYDROLASES SUPERFAMILY PROTEIN"/>
    <property type="match status" value="1"/>
</dbReference>
<evidence type="ECO:0000259" key="1">
    <source>
        <dbReference type="Pfam" id="PF00561"/>
    </source>
</evidence>
<evidence type="ECO:0000313" key="3">
    <source>
        <dbReference type="Proteomes" id="UP000241074"/>
    </source>
</evidence>
<name>A0A2P1PWN9_9GAMM</name>
<dbReference type="InterPro" id="IPR029058">
    <property type="entry name" value="AB_hydrolase_fold"/>
</dbReference>
<proteinExistence type="predicted"/>
<dbReference type="SUPFAM" id="SSF53474">
    <property type="entry name" value="alpha/beta-Hydrolases"/>
    <property type="match status" value="1"/>
</dbReference>
<dbReference type="GO" id="GO:0016787">
    <property type="term" value="F:hydrolase activity"/>
    <property type="evidence" value="ECO:0007669"/>
    <property type="project" value="UniProtKB-KW"/>
</dbReference>
<feature type="domain" description="AB hydrolase-1" evidence="1">
    <location>
        <begin position="64"/>
        <end position="177"/>
    </location>
</feature>
<dbReference type="OrthoDB" id="9780765at2"/>
<protein>
    <submittedName>
        <fullName evidence="2">Alpha/beta hydrolase</fullName>
    </submittedName>
</protein>
<organism evidence="2 3">
    <name type="scientific">Ahniella affigens</name>
    <dbReference type="NCBI Taxonomy" id="2021234"/>
    <lineage>
        <taxon>Bacteria</taxon>
        <taxon>Pseudomonadati</taxon>
        <taxon>Pseudomonadota</taxon>
        <taxon>Gammaproteobacteria</taxon>
        <taxon>Lysobacterales</taxon>
        <taxon>Rhodanobacteraceae</taxon>
        <taxon>Ahniella</taxon>
    </lineage>
</organism>